<dbReference type="InterPro" id="IPR035425">
    <property type="entry name" value="CENP-T/H4_C"/>
</dbReference>
<accession>R7TMM6</accession>
<feature type="compositionally biased region" description="Polar residues" evidence="6">
    <location>
        <begin position="1"/>
        <end position="19"/>
    </location>
</feature>
<comment type="subcellular location">
    <subcellularLocation>
        <location evidence="2">Chromosome</location>
    </subcellularLocation>
    <subcellularLocation>
        <location evidence="1">Nucleus</location>
    </subcellularLocation>
</comment>
<evidence type="ECO:0000313" key="9">
    <source>
        <dbReference type="EnsemblMetazoa" id="CapteP158995"/>
    </source>
</evidence>
<dbReference type="GO" id="GO:0003677">
    <property type="term" value="F:DNA binding"/>
    <property type="evidence" value="ECO:0007669"/>
    <property type="project" value="InterPro"/>
</dbReference>
<evidence type="ECO:0000259" key="7">
    <source>
        <dbReference type="Pfam" id="PF15511"/>
    </source>
</evidence>
<feature type="region of interest" description="Disordered" evidence="6">
    <location>
        <begin position="1"/>
        <end position="115"/>
    </location>
</feature>
<dbReference type="OMA" id="DCELINS"/>
<dbReference type="Proteomes" id="UP000014760">
    <property type="component" value="Unassembled WGS sequence"/>
</dbReference>
<dbReference type="PANTHER" id="PTHR46904:SF1">
    <property type="entry name" value="CENTROMERE PROTEIN T"/>
    <property type="match status" value="1"/>
</dbReference>
<dbReference type="GO" id="GO:0046982">
    <property type="term" value="F:protein heterodimerization activity"/>
    <property type="evidence" value="ECO:0007669"/>
    <property type="project" value="InterPro"/>
</dbReference>
<dbReference type="Pfam" id="PF15511">
    <property type="entry name" value="CENP-T_C"/>
    <property type="match status" value="1"/>
</dbReference>
<dbReference type="EnsemblMetazoa" id="CapteT158995">
    <property type="protein sequence ID" value="CapteP158995"/>
    <property type="gene ID" value="CapteG158995"/>
</dbReference>
<dbReference type="Gene3D" id="1.10.20.10">
    <property type="entry name" value="Histone, subunit A"/>
    <property type="match status" value="1"/>
</dbReference>
<feature type="compositionally biased region" description="Acidic residues" evidence="6">
    <location>
        <begin position="40"/>
        <end position="101"/>
    </location>
</feature>
<dbReference type="AlphaFoldDB" id="R7TMM6"/>
<feature type="compositionally biased region" description="Basic and acidic residues" evidence="6">
    <location>
        <begin position="143"/>
        <end position="154"/>
    </location>
</feature>
<sequence>MQQNYTVEYNETFRSLNSVDESHQVEAQITLPPEEKIQEEAEVLEEEEGAGEEEEGGAEEEGEVEEEEGGGGEEGGEREEEEGGEEEEEKGGEEEGADEENQSSHSQATDKSEVSHVRNAFTELMRNPQVHQTLNEEILERARKNARPHEEPTPTKKTPVLAKSAKKVASRKPRKSNGLSRAQTKSIVEHFSEIRVSKKAIDEIEKISEKFWKRMVEDLNAFAHHAGRKSIHDTDVQLLMTRQRFIKDKNGLHELVRKYLPLEHREQLIPIARSGNIVYPKK</sequence>
<proteinExistence type="inferred from homology"/>
<evidence type="ECO:0000256" key="3">
    <source>
        <dbReference type="ARBA" id="ARBA00010137"/>
    </source>
</evidence>
<dbReference type="GO" id="GO:0000776">
    <property type="term" value="C:kinetochore"/>
    <property type="evidence" value="ECO:0007669"/>
    <property type="project" value="InterPro"/>
</dbReference>
<reference evidence="8 10" key="2">
    <citation type="journal article" date="2013" name="Nature">
        <title>Insights into bilaterian evolution from three spiralian genomes.</title>
        <authorList>
            <person name="Simakov O."/>
            <person name="Marletaz F."/>
            <person name="Cho S.J."/>
            <person name="Edsinger-Gonzales E."/>
            <person name="Havlak P."/>
            <person name="Hellsten U."/>
            <person name="Kuo D.H."/>
            <person name="Larsson T."/>
            <person name="Lv J."/>
            <person name="Arendt D."/>
            <person name="Savage R."/>
            <person name="Osoegawa K."/>
            <person name="de Jong P."/>
            <person name="Grimwood J."/>
            <person name="Chapman J.A."/>
            <person name="Shapiro H."/>
            <person name="Aerts A."/>
            <person name="Otillar R.P."/>
            <person name="Terry A.Y."/>
            <person name="Boore J.L."/>
            <person name="Grigoriev I.V."/>
            <person name="Lindberg D.R."/>
            <person name="Seaver E.C."/>
            <person name="Weisblat D.A."/>
            <person name="Putnam N.H."/>
            <person name="Rokhsar D.S."/>
        </authorList>
    </citation>
    <scope>NUCLEOTIDE SEQUENCE</scope>
    <source>
        <strain evidence="8 10">I ESC-2004</strain>
    </source>
</reference>
<dbReference type="OrthoDB" id="10071681at2759"/>
<evidence type="ECO:0000256" key="6">
    <source>
        <dbReference type="SAM" id="MobiDB-lite"/>
    </source>
</evidence>
<keyword evidence="10" id="KW-1185">Reference proteome</keyword>
<dbReference type="GO" id="GO:0007059">
    <property type="term" value="P:chromosome segregation"/>
    <property type="evidence" value="ECO:0007669"/>
    <property type="project" value="TreeGrafter"/>
</dbReference>
<keyword evidence="4" id="KW-0158">Chromosome</keyword>
<dbReference type="InterPro" id="IPR028255">
    <property type="entry name" value="CENP-T"/>
</dbReference>
<evidence type="ECO:0000313" key="8">
    <source>
        <dbReference type="EMBL" id="ELT94894.1"/>
    </source>
</evidence>
<dbReference type="CDD" id="cd22920">
    <property type="entry name" value="HFD_CENP-T"/>
    <property type="match status" value="1"/>
</dbReference>
<feature type="region of interest" description="Disordered" evidence="6">
    <location>
        <begin position="143"/>
        <end position="182"/>
    </location>
</feature>
<dbReference type="EMBL" id="KB309292">
    <property type="protein sequence ID" value="ELT94894.1"/>
    <property type="molecule type" value="Genomic_DNA"/>
</dbReference>
<evidence type="ECO:0000256" key="2">
    <source>
        <dbReference type="ARBA" id="ARBA00004286"/>
    </source>
</evidence>
<dbReference type="GO" id="GO:0005634">
    <property type="term" value="C:nucleus"/>
    <property type="evidence" value="ECO:0007669"/>
    <property type="project" value="UniProtKB-SubCell"/>
</dbReference>
<dbReference type="STRING" id="283909.R7TMM6"/>
<evidence type="ECO:0000256" key="4">
    <source>
        <dbReference type="ARBA" id="ARBA00022454"/>
    </source>
</evidence>
<feature type="domain" description="CENP-T/Histone H4 histone fold" evidence="7">
    <location>
        <begin position="188"/>
        <end position="273"/>
    </location>
</feature>
<reference evidence="9" key="3">
    <citation type="submission" date="2015-06" db="UniProtKB">
        <authorList>
            <consortium name="EnsemblMetazoa"/>
        </authorList>
    </citation>
    <scope>IDENTIFICATION</scope>
</reference>
<evidence type="ECO:0000256" key="1">
    <source>
        <dbReference type="ARBA" id="ARBA00004123"/>
    </source>
</evidence>
<organism evidence="8">
    <name type="scientific">Capitella teleta</name>
    <name type="common">Polychaete worm</name>
    <dbReference type="NCBI Taxonomy" id="283909"/>
    <lineage>
        <taxon>Eukaryota</taxon>
        <taxon>Metazoa</taxon>
        <taxon>Spiralia</taxon>
        <taxon>Lophotrochozoa</taxon>
        <taxon>Annelida</taxon>
        <taxon>Polychaeta</taxon>
        <taxon>Sedentaria</taxon>
        <taxon>Scolecida</taxon>
        <taxon>Capitellidae</taxon>
        <taxon>Capitella</taxon>
    </lineage>
</organism>
<name>R7TMM6_CAPTE</name>
<dbReference type="GO" id="GO:0051382">
    <property type="term" value="P:kinetochore assembly"/>
    <property type="evidence" value="ECO:0007669"/>
    <property type="project" value="InterPro"/>
</dbReference>
<dbReference type="PANTHER" id="PTHR46904">
    <property type="entry name" value="CENTROMERE PROTEIN T"/>
    <property type="match status" value="1"/>
</dbReference>
<gene>
    <name evidence="8" type="ORF">CAPTEDRAFT_158995</name>
</gene>
<keyword evidence="5" id="KW-0539">Nucleus</keyword>
<evidence type="ECO:0000313" key="10">
    <source>
        <dbReference type="Proteomes" id="UP000014760"/>
    </source>
</evidence>
<comment type="similarity">
    <text evidence="3">Belongs to the CENP-T/CNN1 family.</text>
</comment>
<protein>
    <recommendedName>
        <fullName evidence="7">CENP-T/Histone H4 histone fold domain-containing protein</fullName>
    </recommendedName>
</protein>
<dbReference type="InterPro" id="IPR009072">
    <property type="entry name" value="Histone-fold"/>
</dbReference>
<dbReference type="EMBL" id="AMQN01002478">
    <property type="status" value="NOT_ANNOTATED_CDS"/>
    <property type="molecule type" value="Genomic_DNA"/>
</dbReference>
<feature type="compositionally biased region" description="Basic residues" evidence="6">
    <location>
        <begin position="164"/>
        <end position="175"/>
    </location>
</feature>
<dbReference type="GO" id="GO:0000278">
    <property type="term" value="P:mitotic cell cycle"/>
    <property type="evidence" value="ECO:0007669"/>
    <property type="project" value="TreeGrafter"/>
</dbReference>
<dbReference type="HOGENOM" id="CLU_987810_0_0_1"/>
<evidence type="ECO:0000256" key="5">
    <source>
        <dbReference type="ARBA" id="ARBA00023242"/>
    </source>
</evidence>
<reference evidence="10" key="1">
    <citation type="submission" date="2012-12" db="EMBL/GenBank/DDBJ databases">
        <authorList>
            <person name="Hellsten U."/>
            <person name="Grimwood J."/>
            <person name="Chapman J.A."/>
            <person name="Shapiro H."/>
            <person name="Aerts A."/>
            <person name="Otillar R.P."/>
            <person name="Terry A.Y."/>
            <person name="Boore J.L."/>
            <person name="Simakov O."/>
            <person name="Marletaz F."/>
            <person name="Cho S.-J."/>
            <person name="Edsinger-Gonzales E."/>
            <person name="Havlak P."/>
            <person name="Kuo D.-H."/>
            <person name="Larsson T."/>
            <person name="Lv J."/>
            <person name="Arendt D."/>
            <person name="Savage R."/>
            <person name="Osoegawa K."/>
            <person name="de Jong P."/>
            <person name="Lindberg D.R."/>
            <person name="Seaver E.C."/>
            <person name="Weisblat D.A."/>
            <person name="Putnam N.H."/>
            <person name="Grigoriev I.V."/>
            <person name="Rokhsar D.S."/>
        </authorList>
    </citation>
    <scope>NUCLEOTIDE SEQUENCE</scope>
    <source>
        <strain evidence="10">I ESC-2004</strain>
    </source>
</reference>
<dbReference type="SUPFAM" id="SSF47113">
    <property type="entry name" value="Histone-fold"/>
    <property type="match status" value="1"/>
</dbReference>